<protein>
    <submittedName>
        <fullName evidence="1">Uncharacterized protein</fullName>
    </submittedName>
</protein>
<dbReference type="Proteomes" id="UP000016660">
    <property type="component" value="Unassembled WGS sequence"/>
</dbReference>
<gene>
    <name evidence="1" type="ORF">HMPREF0653_00506</name>
</gene>
<accession>A0ABP2Y9S9</accession>
<sequence>MYLRFISIKPHCFHQNILSLHYRIDVFLEALQDKEMERNSLVSKS</sequence>
<comment type="caution">
    <text evidence="1">The sequence shown here is derived from an EMBL/GenBank/DDBJ whole genome shotgun (WGS) entry which is preliminary data.</text>
</comment>
<reference evidence="1 2" key="1">
    <citation type="submission" date="2013-06" db="EMBL/GenBank/DDBJ databases">
        <authorList>
            <person name="Weinstock G."/>
            <person name="Sodergren E."/>
            <person name="Lobos E.A."/>
            <person name="Fulton L."/>
            <person name="Fulton R."/>
            <person name="Courtney L."/>
            <person name="Fronick C."/>
            <person name="O'Laughlin M."/>
            <person name="Godfrey J."/>
            <person name="Wilson R.M."/>
            <person name="Miner T."/>
            <person name="Farmer C."/>
            <person name="Delehaunty K."/>
            <person name="Cordes M."/>
            <person name="Minx P."/>
            <person name="Tomlinson C."/>
            <person name="Chen J."/>
            <person name="Wollam A."/>
            <person name="Pepin K.H."/>
            <person name="Bhonagiri V."/>
            <person name="Zhang X."/>
            <person name="Warren W."/>
            <person name="Mitreva M."/>
            <person name="Mardis E.R."/>
            <person name="Wilson R.K."/>
        </authorList>
    </citation>
    <scope>NUCLEOTIDE SEQUENCE [LARGE SCALE GENOMIC DNA]</scope>
    <source>
        <strain evidence="1 2">ATCC 29426</strain>
    </source>
</reference>
<organism evidence="1 2">
    <name type="scientific">Prevotella disiens JCM 6334 = ATCC 29426</name>
    <dbReference type="NCBI Taxonomy" id="1235811"/>
    <lineage>
        <taxon>Bacteria</taxon>
        <taxon>Pseudomonadati</taxon>
        <taxon>Bacteroidota</taxon>
        <taxon>Bacteroidia</taxon>
        <taxon>Bacteroidales</taxon>
        <taxon>Prevotellaceae</taxon>
        <taxon>Prevotella</taxon>
    </lineage>
</organism>
<name>A0ABP2Y9S9_9BACT</name>
<evidence type="ECO:0000313" key="1">
    <source>
        <dbReference type="EMBL" id="ERJ80121.1"/>
    </source>
</evidence>
<proteinExistence type="predicted"/>
<dbReference type="EMBL" id="AWUY01000035">
    <property type="protein sequence ID" value="ERJ80121.1"/>
    <property type="molecule type" value="Genomic_DNA"/>
</dbReference>
<evidence type="ECO:0000313" key="2">
    <source>
        <dbReference type="Proteomes" id="UP000016660"/>
    </source>
</evidence>
<keyword evidence="2" id="KW-1185">Reference proteome</keyword>